<evidence type="ECO:0000256" key="3">
    <source>
        <dbReference type="ARBA" id="ARBA00022603"/>
    </source>
</evidence>
<dbReference type="InterPro" id="IPR031340">
    <property type="entry name" value="RsmF_methylt_CI"/>
</dbReference>
<dbReference type="InterPro" id="IPR049560">
    <property type="entry name" value="MeTrfase_RsmB-F_NOP2_cat"/>
</dbReference>
<dbReference type="PRINTS" id="PR02008">
    <property type="entry name" value="RCMTFAMILY"/>
</dbReference>
<keyword evidence="5 7" id="KW-0949">S-adenosyl-L-methionine</keyword>
<dbReference type="InterPro" id="IPR027391">
    <property type="entry name" value="Nol1_Nop2_Fmu_2"/>
</dbReference>
<keyword evidence="3 7" id="KW-0489">Methyltransferase</keyword>
<evidence type="ECO:0000313" key="10">
    <source>
        <dbReference type="Proteomes" id="UP000054874"/>
    </source>
</evidence>
<sequence>MLPKEFENRMKNMLGEEYTAFLSSYDEKKWQSLRINTLKAKKENFLSEKKFSLEPVAWCEAGYYYGDGEQPGKHPYHEAGVYYIQEASAMAPGTYLEAQPGERILDLCAAPGGKSTQAACMLQGEGLLVCNEIHPARAKILSENIERMGVRNALVTNETPQALEKAFPLYFDRILVDAPCSGEGMFRKNEEARQEWSPVNVELCASRQQEILQCASNMLKPGGRLVYSTCTFAPLENENIVGWFLKNHPDFTIKEVKKWDGMAAGESTWMEEPIEEIKGTLRLWPHKLRGEGHYVAVLERDLSGTVGKEPLVEKGISEKECKEYFEFAKQYLKIPPRGKLIRFGEQLYIAPDELPSLHRLRVLRPGLHLGTMKKNRFEPSHALALALKPSEVKNSLQLLADGEEIHAYLRGETFQAEGEKGWYLICAGDYSIGWGKLSGGIMKNHYPKGLRKN</sequence>
<reference evidence="9 10" key="1">
    <citation type="submission" date="2015-11" db="EMBL/GenBank/DDBJ databases">
        <title>Butyribacter intestini gen. nov., sp. nov., a butyric acid-producing bacterium of the family Lachnospiraceae isolated from the human faeces.</title>
        <authorList>
            <person name="Zou Y."/>
            <person name="Xue W."/>
            <person name="Luo G."/>
            <person name="Lv M."/>
        </authorList>
    </citation>
    <scope>NUCLEOTIDE SEQUENCE [LARGE SCALE GENOMIC DNA]</scope>
    <source>
        <strain evidence="9 10">ACET-33324</strain>
    </source>
</reference>
<keyword evidence="2" id="KW-0963">Cytoplasm</keyword>
<evidence type="ECO:0000259" key="8">
    <source>
        <dbReference type="PROSITE" id="PS51686"/>
    </source>
</evidence>
<keyword evidence="4 7" id="KW-0808">Transferase</keyword>
<evidence type="ECO:0000256" key="6">
    <source>
        <dbReference type="ARBA" id="ARBA00022884"/>
    </source>
</evidence>
<dbReference type="CDD" id="cd21147">
    <property type="entry name" value="RsmF_methylt_CTD1"/>
    <property type="match status" value="1"/>
</dbReference>
<dbReference type="InterPro" id="IPR031341">
    <property type="entry name" value="Methyltr_RsmF_N"/>
</dbReference>
<dbReference type="Pfam" id="PF17126">
    <property type="entry name" value="RsmF_methylt_CI"/>
    <property type="match status" value="1"/>
</dbReference>
<proteinExistence type="inferred from homology"/>
<dbReference type="AlphaFoldDB" id="A0A0V8QHP3"/>
<keyword evidence="6 7" id="KW-0694">RNA-binding</keyword>
<evidence type="ECO:0000313" key="9">
    <source>
        <dbReference type="EMBL" id="KSV60088.1"/>
    </source>
</evidence>
<feature type="binding site" evidence="7">
    <location>
        <position position="132"/>
    </location>
    <ligand>
        <name>S-adenosyl-L-methionine</name>
        <dbReference type="ChEBI" id="CHEBI:59789"/>
    </ligand>
</feature>
<dbReference type="CDD" id="cd02440">
    <property type="entry name" value="AdoMet_MTases"/>
    <property type="match status" value="1"/>
</dbReference>
<dbReference type="GO" id="GO:0008173">
    <property type="term" value="F:RNA methyltransferase activity"/>
    <property type="evidence" value="ECO:0007669"/>
    <property type="project" value="InterPro"/>
</dbReference>
<dbReference type="GO" id="GO:0008757">
    <property type="term" value="F:S-adenosylmethionine-dependent methyltransferase activity"/>
    <property type="evidence" value="ECO:0007669"/>
    <property type="project" value="InterPro"/>
</dbReference>
<dbReference type="Gene3D" id="2.30.130.60">
    <property type="match status" value="1"/>
</dbReference>
<feature type="domain" description="SAM-dependent MTase RsmB/NOP-type" evidence="8">
    <location>
        <begin position="21"/>
        <end position="301"/>
    </location>
</feature>
<dbReference type="Gene3D" id="3.30.70.1170">
    <property type="entry name" value="Sun protein, domain 3"/>
    <property type="match status" value="1"/>
</dbReference>
<dbReference type="GO" id="GO:0003723">
    <property type="term" value="F:RNA binding"/>
    <property type="evidence" value="ECO:0007669"/>
    <property type="project" value="UniProtKB-UniRule"/>
</dbReference>
<comment type="similarity">
    <text evidence="1 7">Belongs to the class I-like SAM-binding methyltransferase superfamily. RsmB/NOP family.</text>
</comment>
<protein>
    <submittedName>
        <fullName evidence="9">RNA methyltransferase</fullName>
    </submittedName>
</protein>
<dbReference type="Proteomes" id="UP000054874">
    <property type="component" value="Unassembled WGS sequence"/>
</dbReference>
<dbReference type="Gene3D" id="3.40.50.150">
    <property type="entry name" value="Vaccinia Virus protein VP39"/>
    <property type="match status" value="1"/>
</dbReference>
<dbReference type="InterPro" id="IPR023267">
    <property type="entry name" value="RCMT"/>
</dbReference>
<evidence type="ECO:0000256" key="7">
    <source>
        <dbReference type="PROSITE-ProRule" id="PRU01023"/>
    </source>
</evidence>
<accession>A0A0V8QHP3</accession>
<dbReference type="InterPro" id="IPR029063">
    <property type="entry name" value="SAM-dependent_MTases_sf"/>
</dbReference>
<gene>
    <name evidence="9" type="ORF">ASU35_06685</name>
</gene>
<dbReference type="Pfam" id="PF01189">
    <property type="entry name" value="Methyltr_RsmB-F"/>
    <property type="match status" value="1"/>
</dbReference>
<evidence type="ECO:0000256" key="4">
    <source>
        <dbReference type="ARBA" id="ARBA00022679"/>
    </source>
</evidence>
<dbReference type="GO" id="GO:0006396">
    <property type="term" value="P:RNA processing"/>
    <property type="evidence" value="ECO:0007669"/>
    <property type="project" value="InterPro"/>
</dbReference>
<dbReference type="SUPFAM" id="SSF53335">
    <property type="entry name" value="S-adenosyl-L-methionine-dependent methyltransferases"/>
    <property type="match status" value="1"/>
</dbReference>
<dbReference type="PROSITE" id="PS01153">
    <property type="entry name" value="NOL1_NOP2_SUN"/>
    <property type="match status" value="1"/>
</dbReference>
<organism evidence="9 10">
    <name type="scientific">Acetivibrio ethanolgignens</name>
    <dbReference type="NCBI Taxonomy" id="290052"/>
    <lineage>
        <taxon>Bacteria</taxon>
        <taxon>Bacillati</taxon>
        <taxon>Bacillota</taxon>
        <taxon>Clostridia</taxon>
        <taxon>Eubacteriales</taxon>
        <taxon>Oscillospiraceae</taxon>
        <taxon>Acetivibrio</taxon>
    </lineage>
</organism>
<dbReference type="GO" id="GO:0001510">
    <property type="term" value="P:RNA methylation"/>
    <property type="evidence" value="ECO:0007669"/>
    <property type="project" value="InterPro"/>
</dbReference>
<dbReference type="InterPro" id="IPR011023">
    <property type="entry name" value="Nop2p"/>
</dbReference>
<dbReference type="InterPro" id="IPR018314">
    <property type="entry name" value="RsmB/NOL1/NOP2-like_CS"/>
</dbReference>
<dbReference type="STRING" id="290052.ASU35_06685"/>
<dbReference type="PANTHER" id="PTHR22807:SF30">
    <property type="entry name" value="28S RRNA (CYTOSINE(4447)-C(5))-METHYLTRANSFERASE-RELATED"/>
    <property type="match status" value="1"/>
</dbReference>
<keyword evidence="10" id="KW-1185">Reference proteome</keyword>
<dbReference type="NCBIfam" id="TIGR00446">
    <property type="entry name" value="nop2p"/>
    <property type="match status" value="1"/>
</dbReference>
<dbReference type="InterPro" id="IPR001678">
    <property type="entry name" value="MeTrfase_RsmB-F_NOP2_dom"/>
</dbReference>
<dbReference type="Pfam" id="PF13636">
    <property type="entry name" value="Methyltranf_PUA"/>
    <property type="match status" value="1"/>
</dbReference>
<dbReference type="OrthoDB" id="9810297at2"/>
<name>A0A0V8QHP3_9FIRM</name>
<dbReference type="PROSITE" id="PS51686">
    <property type="entry name" value="SAM_MT_RSMB_NOP"/>
    <property type="match status" value="1"/>
</dbReference>
<dbReference type="RefSeq" id="WP_058351668.1">
    <property type="nucleotide sequence ID" value="NZ_CABMMD010000046.1"/>
</dbReference>
<evidence type="ECO:0000256" key="5">
    <source>
        <dbReference type="ARBA" id="ARBA00022691"/>
    </source>
</evidence>
<evidence type="ECO:0000256" key="1">
    <source>
        <dbReference type="ARBA" id="ARBA00007494"/>
    </source>
</evidence>
<comment type="caution">
    <text evidence="7">Lacks conserved residue(s) required for the propagation of feature annotation.</text>
</comment>
<dbReference type="EMBL" id="LNAM01000046">
    <property type="protein sequence ID" value="KSV60088.1"/>
    <property type="molecule type" value="Genomic_DNA"/>
</dbReference>
<feature type="active site" description="Nucleophile" evidence="7">
    <location>
        <position position="230"/>
    </location>
</feature>
<dbReference type="Pfam" id="PF17125">
    <property type="entry name" value="Methyltr_RsmF_N"/>
    <property type="match status" value="1"/>
</dbReference>
<dbReference type="PANTHER" id="PTHR22807">
    <property type="entry name" value="NOP2 YEAST -RELATED NOL1/NOP2/FMU SUN DOMAIN-CONTAINING"/>
    <property type="match status" value="1"/>
</dbReference>
<feature type="binding site" evidence="7">
    <location>
        <begin position="108"/>
        <end position="114"/>
    </location>
    <ligand>
        <name>S-adenosyl-L-methionine</name>
        <dbReference type="ChEBI" id="CHEBI:59789"/>
    </ligand>
</feature>
<comment type="caution">
    <text evidence="9">The sequence shown here is derived from an EMBL/GenBank/DDBJ whole genome shotgun (WGS) entry which is preliminary data.</text>
</comment>
<feature type="binding site" evidence="7">
    <location>
        <position position="177"/>
    </location>
    <ligand>
        <name>S-adenosyl-L-methionine</name>
        <dbReference type="ChEBI" id="CHEBI:59789"/>
    </ligand>
</feature>
<evidence type="ECO:0000256" key="2">
    <source>
        <dbReference type="ARBA" id="ARBA00022490"/>
    </source>
</evidence>